<dbReference type="Proteomes" id="UP000827889">
    <property type="component" value="Chromosome 1"/>
</dbReference>
<dbReference type="RefSeq" id="XP_030529668.2">
    <property type="nucleotide sequence ID" value="XM_030673808.2"/>
</dbReference>
<reference evidence="10" key="2">
    <citation type="submission" date="2025-08" db="UniProtKB">
        <authorList>
            <consortium name="RefSeq"/>
        </authorList>
    </citation>
    <scope>IDENTIFICATION</scope>
    <source>
        <tissue evidence="10">Leaf</tissue>
    </source>
</reference>
<dbReference type="PROSITE" id="PS51032">
    <property type="entry name" value="AP2_ERF"/>
    <property type="match status" value="1"/>
</dbReference>
<accession>A0A8B8P6X9</accession>
<dbReference type="AlphaFoldDB" id="A0A8B8P6X9"/>
<keyword evidence="5" id="KW-0539">Nucleus</keyword>
<dbReference type="GO" id="GO:0003677">
    <property type="term" value="F:DNA binding"/>
    <property type="evidence" value="ECO:0007669"/>
    <property type="project" value="UniProtKB-KW"/>
</dbReference>
<dbReference type="KEGG" id="rarg:115740321"/>
<dbReference type="GO" id="GO:0009873">
    <property type="term" value="P:ethylene-activated signaling pathway"/>
    <property type="evidence" value="ECO:0007669"/>
    <property type="project" value="InterPro"/>
</dbReference>
<reference evidence="9" key="1">
    <citation type="submission" date="2025-05" db="UniProtKB">
        <authorList>
            <consortium name="RefSeq"/>
        </authorList>
    </citation>
    <scope>NUCLEOTIDE SEQUENCE [LARGE SCALE GENOMIC DNA]</scope>
</reference>
<dbReference type="CDD" id="cd00018">
    <property type="entry name" value="AP2"/>
    <property type="match status" value="1"/>
</dbReference>
<feature type="region of interest" description="Disordered" evidence="7">
    <location>
        <begin position="170"/>
        <end position="198"/>
    </location>
</feature>
<comment type="subcellular location">
    <subcellularLocation>
        <location evidence="1">Nucleus</location>
    </subcellularLocation>
</comment>
<feature type="domain" description="AP2/ERF" evidence="8">
    <location>
        <begin position="115"/>
        <end position="172"/>
    </location>
</feature>
<comment type="similarity">
    <text evidence="6">Belongs to the AP2/ERF transcription factor family. ERF subfamily.</text>
</comment>
<dbReference type="Gene3D" id="3.30.730.10">
    <property type="entry name" value="AP2/ERF domain"/>
    <property type="match status" value="1"/>
</dbReference>
<dbReference type="SMART" id="SM00380">
    <property type="entry name" value="AP2"/>
    <property type="match status" value="1"/>
</dbReference>
<evidence type="ECO:0000313" key="9">
    <source>
        <dbReference type="Proteomes" id="UP000827889"/>
    </source>
</evidence>
<dbReference type="Pfam" id="PF00847">
    <property type="entry name" value="AP2"/>
    <property type="match status" value="1"/>
</dbReference>
<evidence type="ECO:0000256" key="1">
    <source>
        <dbReference type="ARBA" id="ARBA00004123"/>
    </source>
</evidence>
<gene>
    <name evidence="10" type="primary">LOC115740321</name>
</gene>
<keyword evidence="3" id="KW-0238">DNA-binding</keyword>
<dbReference type="InterPro" id="IPR036955">
    <property type="entry name" value="AP2/ERF_dom_sf"/>
</dbReference>
<keyword evidence="2" id="KW-0805">Transcription regulation</keyword>
<evidence type="ECO:0000256" key="5">
    <source>
        <dbReference type="ARBA" id="ARBA00023242"/>
    </source>
</evidence>
<proteinExistence type="inferred from homology"/>
<name>A0A8B8P6X9_9MYRT</name>
<evidence type="ECO:0000256" key="6">
    <source>
        <dbReference type="ARBA" id="ARBA00024343"/>
    </source>
</evidence>
<evidence type="ECO:0000256" key="7">
    <source>
        <dbReference type="SAM" id="MobiDB-lite"/>
    </source>
</evidence>
<evidence type="ECO:0000256" key="4">
    <source>
        <dbReference type="ARBA" id="ARBA00023163"/>
    </source>
</evidence>
<protein>
    <submittedName>
        <fullName evidence="10">Ethylene-responsive transcription factor ERF109-like</fullName>
    </submittedName>
</protein>
<evidence type="ECO:0000259" key="8">
    <source>
        <dbReference type="PROSITE" id="PS51032"/>
    </source>
</evidence>
<evidence type="ECO:0000256" key="3">
    <source>
        <dbReference type="ARBA" id="ARBA00023125"/>
    </source>
</evidence>
<dbReference type="GO" id="GO:0005634">
    <property type="term" value="C:nucleus"/>
    <property type="evidence" value="ECO:0007669"/>
    <property type="project" value="UniProtKB-SubCell"/>
</dbReference>
<dbReference type="PANTHER" id="PTHR31190">
    <property type="entry name" value="DNA-BINDING DOMAIN"/>
    <property type="match status" value="1"/>
</dbReference>
<dbReference type="PANTHER" id="PTHR31190:SF181">
    <property type="entry name" value="OS02G0764700 PROTEIN"/>
    <property type="match status" value="1"/>
</dbReference>
<dbReference type="InterPro" id="IPR044808">
    <property type="entry name" value="ERF_plant"/>
</dbReference>
<dbReference type="InterPro" id="IPR001471">
    <property type="entry name" value="AP2/ERF_dom"/>
</dbReference>
<keyword evidence="4" id="KW-0804">Transcription</keyword>
<organism evidence="9 10">
    <name type="scientific">Rhodamnia argentea</name>
    <dbReference type="NCBI Taxonomy" id="178133"/>
    <lineage>
        <taxon>Eukaryota</taxon>
        <taxon>Viridiplantae</taxon>
        <taxon>Streptophyta</taxon>
        <taxon>Embryophyta</taxon>
        <taxon>Tracheophyta</taxon>
        <taxon>Spermatophyta</taxon>
        <taxon>Magnoliopsida</taxon>
        <taxon>eudicotyledons</taxon>
        <taxon>Gunneridae</taxon>
        <taxon>Pentapetalae</taxon>
        <taxon>rosids</taxon>
        <taxon>malvids</taxon>
        <taxon>Myrtales</taxon>
        <taxon>Myrtaceae</taxon>
        <taxon>Myrtoideae</taxon>
        <taxon>Myrteae</taxon>
        <taxon>Australasian group</taxon>
        <taxon>Rhodamnia</taxon>
    </lineage>
</organism>
<evidence type="ECO:0000313" key="10">
    <source>
        <dbReference type="RefSeq" id="XP_030529668.2"/>
    </source>
</evidence>
<dbReference type="GO" id="GO:0003700">
    <property type="term" value="F:DNA-binding transcription factor activity"/>
    <property type="evidence" value="ECO:0007669"/>
    <property type="project" value="InterPro"/>
</dbReference>
<evidence type="ECO:0000256" key="2">
    <source>
        <dbReference type="ARBA" id="ARBA00023015"/>
    </source>
</evidence>
<dbReference type="InterPro" id="IPR016177">
    <property type="entry name" value="DNA-bd_dom_sf"/>
</dbReference>
<dbReference type="SUPFAM" id="SSF54171">
    <property type="entry name" value="DNA-binding domain"/>
    <property type="match status" value="1"/>
</dbReference>
<dbReference type="PRINTS" id="PR00367">
    <property type="entry name" value="ETHRSPELEMNT"/>
</dbReference>
<sequence>MQRPPNNLRRITQDQEHIIIVDALRHVISGTGPTQPERIPVFLSSTSSLPSTSGTGAEQQAPPTMLSLPDVATCPVCKINGCLGCNFFAPGKAVTTPGNNSAQANKNATRKRKGCYRGVRQRPWGKWAAEIRDPRRAARVWLGTFETAELAARAYDRAALEFRGVRAKLNFPQPPPQSECGSTVANTGGDVTEDGKADQTIKPKAEVKVDNNAGEGAPWLERDDGRGVNEFWEKLEEEEELEEWTAMHLPP</sequence>
<keyword evidence="9" id="KW-1185">Reference proteome</keyword>
<dbReference type="GeneID" id="115740321"/>